<dbReference type="EMBL" id="AK419245">
    <property type="protein sequence ID" value="BAN37943.1"/>
    <property type="molecule type" value="mRNA"/>
</dbReference>
<dbReference type="VEuPathDB" id="AmoebaDB:EHI_153450"/>
<feature type="transmembrane region" description="Helical" evidence="6">
    <location>
        <begin position="51"/>
        <end position="71"/>
    </location>
</feature>
<name>A0A060N2A2_ENTHI</name>
<feature type="transmembrane region" description="Helical" evidence="6">
    <location>
        <begin position="83"/>
        <end position="105"/>
    </location>
</feature>
<dbReference type="InterPro" id="IPR011701">
    <property type="entry name" value="MFS"/>
</dbReference>
<dbReference type="VEuPathDB" id="AmoebaDB:KM1_023810"/>
<feature type="transmembrane region" description="Helical" evidence="6">
    <location>
        <begin position="423"/>
        <end position="447"/>
    </location>
</feature>
<dbReference type="SUPFAM" id="SSF103473">
    <property type="entry name" value="MFS general substrate transporter"/>
    <property type="match status" value="1"/>
</dbReference>
<dbReference type="Gene3D" id="1.20.1250.20">
    <property type="entry name" value="MFS general substrate transporter like domains"/>
    <property type="match status" value="1"/>
</dbReference>
<organism evidence="7">
    <name type="scientific">Entamoeba histolytica</name>
    <dbReference type="NCBI Taxonomy" id="5759"/>
    <lineage>
        <taxon>Eukaryota</taxon>
        <taxon>Amoebozoa</taxon>
        <taxon>Evosea</taxon>
        <taxon>Archamoebae</taxon>
        <taxon>Mastigamoebida</taxon>
        <taxon>Entamoebidae</taxon>
        <taxon>Entamoeba</taxon>
    </lineage>
</organism>
<evidence type="ECO:0000313" key="7">
    <source>
        <dbReference type="EMBL" id="BAN37943.1"/>
    </source>
</evidence>
<keyword evidence="5 6" id="KW-0472">Membrane</keyword>
<evidence type="ECO:0000256" key="4">
    <source>
        <dbReference type="ARBA" id="ARBA00022989"/>
    </source>
</evidence>
<dbReference type="PANTHER" id="PTHR19432">
    <property type="entry name" value="SUGAR TRANSPORTER"/>
    <property type="match status" value="1"/>
</dbReference>
<reference evidence="7" key="1">
    <citation type="submission" date="2012-06" db="EMBL/GenBank/DDBJ databases">
        <title>Short 5' UTR of Entamoeba genes.</title>
        <authorList>
            <person name="Hiranuka K."/>
            <person name="Kumagai M."/>
            <person name="Wakaguri H."/>
            <person name="Suzuki Y."/>
            <person name="Sugano S."/>
            <person name="Watanabe J."/>
            <person name="Makioka A."/>
        </authorList>
    </citation>
    <scope>NUCLEOTIDE SEQUENCE</scope>
    <source>
        <strain evidence="7">HM-1:IMSS</strain>
    </source>
</reference>
<dbReference type="InterPro" id="IPR036259">
    <property type="entry name" value="MFS_trans_sf"/>
</dbReference>
<proteinExistence type="evidence at transcript level"/>
<comment type="subcellular location">
    <subcellularLocation>
        <location evidence="1">Membrane</location>
        <topology evidence="1">Multi-pass membrane protein</topology>
    </subcellularLocation>
</comment>
<feature type="transmembrane region" description="Helical" evidence="6">
    <location>
        <begin position="352"/>
        <end position="372"/>
    </location>
</feature>
<accession>A0A060N2A2</accession>
<sequence>MAPRSVVLYLKLFAASCCQMGIQFSFSAIFGLSGPLFGTQFQMNGTGVNVIFMVVGPLIGLFVQPIFGAIGDKCTFKFGRRRIFLVVGAIIDILGLCIIAASTFIDQGTNDGSEETTFSDHLVGTFLALFGLFVAFFGVNIMQAPSRAIVSDIFDAENQQDANLMINACSGFASIACYGISAGTVGSSSTFLIMFALCAIVVLVSTIPTVLFSKEERYIPEEGKKLNIFAPFIDLFHAIKMIRLDIIFILLALMFGWFAFQPFNTNFTNYMSKSVYPDGSSDDGLRMGLIILCVFAVFQCLSVFIFPIISGIIGEVTTFLLFQFLAGISYSMLCALYYTFPSNYQDDNSKPQFISSLTLGFLSSIFPAMAFVQTNSLPYSMLKKVVPEDRFGAFIGLANCAVVFAQFLSSGLIALLQLAWDDYLLPIIVSAVSSFLAAGISVVLYCVKTSEEKDVLLKQAN</sequence>
<keyword evidence="2" id="KW-0813">Transport</keyword>
<feature type="transmembrane region" description="Helical" evidence="6">
    <location>
        <begin position="191"/>
        <end position="212"/>
    </location>
</feature>
<feature type="transmembrane region" description="Helical" evidence="6">
    <location>
        <begin position="246"/>
        <end position="264"/>
    </location>
</feature>
<dbReference type="GO" id="GO:0016020">
    <property type="term" value="C:membrane"/>
    <property type="evidence" value="ECO:0007669"/>
    <property type="project" value="UniProtKB-SubCell"/>
</dbReference>
<dbReference type="PANTHER" id="PTHR19432:SF26">
    <property type="entry name" value="MAJOR FACILITATOR SUPERFAMILY (MFS) PROFILE DOMAIN-CONTAINING PROTEIN"/>
    <property type="match status" value="1"/>
</dbReference>
<evidence type="ECO:0000256" key="6">
    <source>
        <dbReference type="SAM" id="Phobius"/>
    </source>
</evidence>
<evidence type="ECO:0000256" key="5">
    <source>
        <dbReference type="ARBA" id="ARBA00023136"/>
    </source>
</evidence>
<feature type="transmembrane region" description="Helical" evidence="6">
    <location>
        <begin position="164"/>
        <end position="185"/>
    </location>
</feature>
<keyword evidence="3 6" id="KW-0812">Transmembrane</keyword>
<evidence type="ECO:0000256" key="2">
    <source>
        <dbReference type="ARBA" id="ARBA00022448"/>
    </source>
</evidence>
<feature type="transmembrane region" description="Helical" evidence="6">
    <location>
        <begin position="284"/>
        <end position="306"/>
    </location>
</feature>
<keyword evidence="4 6" id="KW-1133">Transmembrane helix</keyword>
<dbReference type="VEuPathDB" id="AmoebaDB:EHI8A_007370"/>
<dbReference type="VEuPathDB" id="AmoebaDB:EHI7A_009930"/>
<dbReference type="FunFam" id="1.20.1250.20:FF:000824">
    <property type="entry name" value="Transporter, major facilitator family protein"/>
    <property type="match status" value="1"/>
</dbReference>
<feature type="transmembrane region" description="Helical" evidence="6">
    <location>
        <begin position="318"/>
        <end position="340"/>
    </location>
</feature>
<feature type="transmembrane region" description="Helical" evidence="6">
    <location>
        <begin position="393"/>
        <end position="417"/>
    </location>
</feature>
<protein>
    <submittedName>
        <fullName evidence="7">Transporter, major facilitator family</fullName>
    </submittedName>
</protein>
<dbReference type="VEuPathDB" id="AmoebaDB:EHI5A_018510"/>
<evidence type="ECO:0000256" key="1">
    <source>
        <dbReference type="ARBA" id="ARBA00004141"/>
    </source>
</evidence>
<dbReference type="GO" id="GO:0008506">
    <property type="term" value="F:sucrose:proton symporter activity"/>
    <property type="evidence" value="ECO:0007669"/>
    <property type="project" value="TreeGrafter"/>
</dbReference>
<feature type="transmembrane region" description="Helical" evidence="6">
    <location>
        <begin position="125"/>
        <end position="143"/>
    </location>
</feature>
<dbReference type="AlphaFoldDB" id="A0A060N2A2"/>
<evidence type="ECO:0000256" key="3">
    <source>
        <dbReference type="ARBA" id="ARBA00022692"/>
    </source>
</evidence>
<dbReference type="Pfam" id="PF07690">
    <property type="entry name" value="MFS_1"/>
    <property type="match status" value="1"/>
</dbReference>